<keyword evidence="3" id="KW-0808">Transferase</keyword>
<dbReference type="GO" id="GO:0046938">
    <property type="term" value="P:phytochelatin biosynthetic process"/>
    <property type="evidence" value="ECO:0007669"/>
    <property type="project" value="InterPro"/>
</dbReference>
<keyword evidence="8" id="KW-1185">Reference proteome</keyword>
<dbReference type="EMBL" id="JADGJD010001781">
    <property type="protein sequence ID" value="KAJ3037946.1"/>
    <property type="molecule type" value="Genomic_DNA"/>
</dbReference>
<dbReference type="PROSITE" id="PS51443">
    <property type="entry name" value="PCS"/>
    <property type="match status" value="1"/>
</dbReference>
<organism evidence="7 8">
    <name type="scientific">Rhizophlyctis rosea</name>
    <dbReference type="NCBI Taxonomy" id="64517"/>
    <lineage>
        <taxon>Eukaryota</taxon>
        <taxon>Fungi</taxon>
        <taxon>Fungi incertae sedis</taxon>
        <taxon>Chytridiomycota</taxon>
        <taxon>Chytridiomycota incertae sedis</taxon>
        <taxon>Chytridiomycetes</taxon>
        <taxon>Rhizophlyctidales</taxon>
        <taxon>Rhizophlyctidaceae</taxon>
        <taxon>Rhizophlyctis</taxon>
    </lineage>
</organism>
<protein>
    <recommendedName>
        <fullName evidence="1">glutathione gamma-glutamylcysteinyltransferase</fullName>
        <ecNumber evidence="1">2.3.2.15</ecNumber>
    </recommendedName>
</protein>
<feature type="compositionally biased region" description="Polar residues" evidence="5">
    <location>
        <begin position="105"/>
        <end position="114"/>
    </location>
</feature>
<dbReference type="InterPro" id="IPR038156">
    <property type="entry name" value="PCS_N_sf"/>
</dbReference>
<feature type="region of interest" description="Disordered" evidence="5">
    <location>
        <begin position="89"/>
        <end position="136"/>
    </location>
</feature>
<dbReference type="Gene3D" id="3.90.70.30">
    <property type="entry name" value="Phytochelatin synthase, N-terminal domain"/>
    <property type="match status" value="1"/>
</dbReference>
<name>A0AAD5WZN2_9FUNG</name>
<keyword evidence="2" id="KW-0104">Cadmium</keyword>
<evidence type="ECO:0000259" key="6">
    <source>
        <dbReference type="PROSITE" id="PS51443"/>
    </source>
</evidence>
<dbReference type="InterPro" id="IPR038765">
    <property type="entry name" value="Papain-like_cys_pep_sf"/>
</dbReference>
<dbReference type="GO" id="GO:0046872">
    <property type="term" value="F:metal ion binding"/>
    <property type="evidence" value="ECO:0007669"/>
    <property type="project" value="UniProtKB-KW"/>
</dbReference>
<evidence type="ECO:0000256" key="3">
    <source>
        <dbReference type="ARBA" id="ARBA00022679"/>
    </source>
</evidence>
<evidence type="ECO:0000256" key="1">
    <source>
        <dbReference type="ARBA" id="ARBA00012468"/>
    </source>
</evidence>
<evidence type="ECO:0000256" key="5">
    <source>
        <dbReference type="SAM" id="MobiDB-lite"/>
    </source>
</evidence>
<dbReference type="GO" id="GO:0016756">
    <property type="term" value="F:glutathione gamma-glutamylcysteinyltransferase activity"/>
    <property type="evidence" value="ECO:0007669"/>
    <property type="project" value="UniProtKB-EC"/>
</dbReference>
<dbReference type="EC" id="2.3.2.15" evidence="1"/>
<reference evidence="7" key="1">
    <citation type="submission" date="2020-05" db="EMBL/GenBank/DDBJ databases">
        <title>Phylogenomic resolution of chytrid fungi.</title>
        <authorList>
            <person name="Stajich J.E."/>
            <person name="Amses K."/>
            <person name="Simmons R."/>
            <person name="Seto K."/>
            <person name="Myers J."/>
            <person name="Bonds A."/>
            <person name="Quandt C.A."/>
            <person name="Barry K."/>
            <person name="Liu P."/>
            <person name="Grigoriev I."/>
            <person name="Longcore J.E."/>
            <person name="James T.Y."/>
        </authorList>
    </citation>
    <scope>NUCLEOTIDE SEQUENCE</scope>
    <source>
        <strain evidence="7">JEL0318</strain>
    </source>
</reference>
<dbReference type="GO" id="GO:0010038">
    <property type="term" value="P:response to metal ion"/>
    <property type="evidence" value="ECO:0007669"/>
    <property type="project" value="InterPro"/>
</dbReference>
<dbReference type="FunFam" id="3.90.70.30:FF:000001">
    <property type="entry name" value="Glutathione gamma-glutamylcysteinyltransferase 1"/>
    <property type="match status" value="1"/>
</dbReference>
<dbReference type="SUPFAM" id="SSF54001">
    <property type="entry name" value="Cysteine proteinases"/>
    <property type="match status" value="1"/>
</dbReference>
<dbReference type="Pfam" id="PF05023">
    <property type="entry name" value="Phytochelatin"/>
    <property type="match status" value="1"/>
</dbReference>
<evidence type="ECO:0000313" key="8">
    <source>
        <dbReference type="Proteomes" id="UP001212841"/>
    </source>
</evidence>
<sequence length="519" mass="56853">MIPRAPTALRTCAARLSQSSSLSASPCCACRTRTTFSVPTLPSRSRSHSSTPPLAAACVATHSYPSSHHSALHSFHTASALGFPVVGPPSTTALPTPPPQPQNPFASMSQTQTVQPNHFPFPQPQPTPFPQHQQIIEPQPQPPKLIIESTTPATSKKTFYRRDLPQHLTSFTSPHGRTLFKQCVQSSTAEIYFSLSGNFTTQSEPAFCGLGSLAMVLNALAVDPGRAWKGVWRWYSDEMLECCRPLEEVRKRGVTFAELGCLAGCNGLDVVAKRADLTTREEFFRDLEMCARSEDTHMIVSFSRKVLGQTGDGHFSPIGAYHPGEKKALVLDTARFKYPSYFVDADLLYDAMLPLDAETGLSRGYFILKRGDTRPNVLTKIESHTVGWIKDTGLYHSNLPSRFSALNESEGLSAVVRSVLGCLPKEEDFFLSFQSAGVDLAGGVFNHNHLRSEHASEISSIIAEAKRNPMFGAVQSVLLATSYDPTKKQMTEEQLALMTIFMLALPREIVGALPEGLRV</sequence>
<dbReference type="AlphaFoldDB" id="A0AAD5WZN2"/>
<keyword evidence="4" id="KW-0479">Metal-binding</keyword>
<gene>
    <name evidence="7" type="ORF">HK097_003336</name>
</gene>
<feature type="domain" description="Peptidase C83" evidence="6">
    <location>
        <begin position="154"/>
        <end position="373"/>
    </location>
</feature>
<comment type="caution">
    <text evidence="7">The sequence shown here is derived from an EMBL/GenBank/DDBJ whole genome shotgun (WGS) entry which is preliminary data.</text>
</comment>
<evidence type="ECO:0000313" key="7">
    <source>
        <dbReference type="EMBL" id="KAJ3037946.1"/>
    </source>
</evidence>
<evidence type="ECO:0000256" key="2">
    <source>
        <dbReference type="ARBA" id="ARBA00022539"/>
    </source>
</evidence>
<feature type="compositionally biased region" description="Pro residues" evidence="5">
    <location>
        <begin position="119"/>
        <end position="129"/>
    </location>
</feature>
<accession>A0AAD5WZN2</accession>
<dbReference type="PANTHER" id="PTHR33447">
    <property type="entry name" value="GLUTATHIONE GAMMA-GLUTAMYLCYSTEINYLTRANSFERASE"/>
    <property type="match status" value="1"/>
</dbReference>
<feature type="non-terminal residue" evidence="7">
    <location>
        <position position="519"/>
    </location>
</feature>
<evidence type="ECO:0000256" key="4">
    <source>
        <dbReference type="ARBA" id="ARBA00022723"/>
    </source>
</evidence>
<proteinExistence type="predicted"/>
<dbReference type="InterPro" id="IPR040409">
    <property type="entry name" value="PCS-like"/>
</dbReference>
<dbReference type="Proteomes" id="UP001212841">
    <property type="component" value="Unassembled WGS sequence"/>
</dbReference>
<dbReference type="InterPro" id="IPR007719">
    <property type="entry name" value="PCS_N"/>
</dbReference>